<dbReference type="GO" id="GO:0008171">
    <property type="term" value="F:O-methyltransferase activity"/>
    <property type="evidence" value="ECO:0007669"/>
    <property type="project" value="InterPro"/>
</dbReference>
<sequence>MAPSKTLHLPNELYQYLLSISLREPELLFKLREETTRHPRANMQVAPEQGQFLGFLVKLIGAKKTLELGVFTGYSSLSVALALPPEGKIIACDVSEEFTSIARRYWQAAGVAEKIDLKLAPAIETLDKLLAADEAETFDFAFIDADKENYYAYYERLLKLIRPGGLIAIDNVLWSGRAANADVQDSATNAIREFNSKLHQDDRIDLSLISIADGLTLAIKR</sequence>
<proteinExistence type="predicted"/>
<dbReference type="RefSeq" id="WP_096579261.1">
    <property type="nucleotide sequence ID" value="NZ_CAWNJS010000001.1"/>
</dbReference>
<gene>
    <name evidence="4" type="ORF">NIES37_44010</name>
</gene>
<dbReference type="GO" id="GO:0008757">
    <property type="term" value="F:S-adenosylmethionine-dependent methyltransferase activity"/>
    <property type="evidence" value="ECO:0007669"/>
    <property type="project" value="TreeGrafter"/>
</dbReference>
<evidence type="ECO:0000256" key="2">
    <source>
        <dbReference type="ARBA" id="ARBA00022679"/>
    </source>
</evidence>
<dbReference type="GO" id="GO:0032259">
    <property type="term" value="P:methylation"/>
    <property type="evidence" value="ECO:0007669"/>
    <property type="project" value="UniProtKB-KW"/>
</dbReference>
<dbReference type="Proteomes" id="UP000218785">
    <property type="component" value="Chromosome"/>
</dbReference>
<keyword evidence="1 4" id="KW-0489">Methyltransferase</keyword>
<keyword evidence="2 4" id="KW-0808">Transferase</keyword>
<dbReference type="CDD" id="cd02440">
    <property type="entry name" value="AdoMet_MTases"/>
    <property type="match status" value="1"/>
</dbReference>
<evidence type="ECO:0000313" key="5">
    <source>
        <dbReference type="Proteomes" id="UP000218785"/>
    </source>
</evidence>
<evidence type="ECO:0000313" key="4">
    <source>
        <dbReference type="EMBL" id="BAZ00410.1"/>
    </source>
</evidence>
<accession>A0A1Z4N3T9</accession>
<keyword evidence="5" id="KW-1185">Reference proteome</keyword>
<dbReference type="Pfam" id="PF01596">
    <property type="entry name" value="Methyltransf_3"/>
    <property type="match status" value="1"/>
</dbReference>
<dbReference type="PANTHER" id="PTHR10509">
    <property type="entry name" value="O-METHYLTRANSFERASE-RELATED"/>
    <property type="match status" value="1"/>
</dbReference>
<evidence type="ECO:0000256" key="1">
    <source>
        <dbReference type="ARBA" id="ARBA00022603"/>
    </source>
</evidence>
<dbReference type="EMBL" id="AP018248">
    <property type="protein sequence ID" value="BAZ00410.1"/>
    <property type="molecule type" value="Genomic_DNA"/>
</dbReference>
<keyword evidence="3" id="KW-0949">S-adenosyl-L-methionine</keyword>
<dbReference type="KEGG" id="ttq:NIES37_44010"/>
<protein>
    <submittedName>
        <fullName evidence="4">O-methyltransferase family protein</fullName>
    </submittedName>
</protein>
<dbReference type="InterPro" id="IPR002935">
    <property type="entry name" value="SAM_O-MeTrfase"/>
</dbReference>
<dbReference type="PANTHER" id="PTHR10509:SF14">
    <property type="entry name" value="CAFFEOYL-COA O-METHYLTRANSFERASE 3-RELATED"/>
    <property type="match status" value="1"/>
</dbReference>
<name>A0A1Z4N3T9_9CYAN</name>
<organism evidence="4 5">
    <name type="scientific">Tolypothrix tenuis PCC 7101</name>
    <dbReference type="NCBI Taxonomy" id="231146"/>
    <lineage>
        <taxon>Bacteria</taxon>
        <taxon>Bacillati</taxon>
        <taxon>Cyanobacteriota</taxon>
        <taxon>Cyanophyceae</taxon>
        <taxon>Nostocales</taxon>
        <taxon>Tolypothrichaceae</taxon>
        <taxon>Tolypothrix</taxon>
    </lineage>
</organism>
<dbReference type="InterPro" id="IPR029063">
    <property type="entry name" value="SAM-dependent_MTases_sf"/>
</dbReference>
<reference evidence="4 5" key="1">
    <citation type="submission" date="2017-06" db="EMBL/GenBank/DDBJ databases">
        <title>Genome sequencing of cyanobaciteial culture collection at National Institute for Environmental Studies (NIES).</title>
        <authorList>
            <person name="Hirose Y."/>
            <person name="Shimura Y."/>
            <person name="Fujisawa T."/>
            <person name="Nakamura Y."/>
            <person name="Kawachi M."/>
        </authorList>
    </citation>
    <scope>NUCLEOTIDE SEQUENCE [LARGE SCALE GENOMIC DNA]</scope>
    <source>
        <strain evidence="4 5">NIES-37</strain>
    </source>
</reference>
<dbReference type="SUPFAM" id="SSF53335">
    <property type="entry name" value="S-adenosyl-L-methionine-dependent methyltransferases"/>
    <property type="match status" value="1"/>
</dbReference>
<dbReference type="AlphaFoldDB" id="A0A1Z4N3T9"/>
<dbReference type="Gene3D" id="3.40.50.150">
    <property type="entry name" value="Vaccinia Virus protein VP39"/>
    <property type="match status" value="1"/>
</dbReference>
<dbReference type="InterPro" id="IPR050362">
    <property type="entry name" value="Cation-dep_OMT"/>
</dbReference>
<dbReference type="PROSITE" id="PS51682">
    <property type="entry name" value="SAM_OMT_I"/>
    <property type="match status" value="1"/>
</dbReference>
<evidence type="ECO:0000256" key="3">
    <source>
        <dbReference type="ARBA" id="ARBA00022691"/>
    </source>
</evidence>